<dbReference type="GO" id="GO:0005634">
    <property type="term" value="C:nucleus"/>
    <property type="evidence" value="ECO:0007669"/>
    <property type="project" value="UniProtKB-SubCell"/>
</dbReference>
<comment type="subcellular location">
    <subcellularLocation>
        <location evidence="1">Nucleus</location>
    </subcellularLocation>
</comment>
<evidence type="ECO:0000313" key="4">
    <source>
        <dbReference type="EMBL" id="KAA8632989.1"/>
    </source>
</evidence>
<dbReference type="VEuPathDB" id="FungiDB:SMAC_03449"/>
<feature type="compositionally biased region" description="Basic and acidic residues" evidence="3">
    <location>
        <begin position="250"/>
        <end position="261"/>
    </location>
</feature>
<organism evidence="4 5">
    <name type="scientific">Sordaria macrospora</name>
    <dbReference type="NCBI Taxonomy" id="5147"/>
    <lineage>
        <taxon>Eukaryota</taxon>
        <taxon>Fungi</taxon>
        <taxon>Dikarya</taxon>
        <taxon>Ascomycota</taxon>
        <taxon>Pezizomycotina</taxon>
        <taxon>Sordariomycetes</taxon>
        <taxon>Sordariomycetidae</taxon>
        <taxon>Sordariales</taxon>
        <taxon>Sordariaceae</taxon>
        <taxon>Sordaria</taxon>
    </lineage>
</organism>
<evidence type="ECO:0000313" key="5">
    <source>
        <dbReference type="Proteomes" id="UP000433876"/>
    </source>
</evidence>
<dbReference type="AlphaFoldDB" id="A0A8S8ZUA1"/>
<feature type="compositionally biased region" description="Pro residues" evidence="3">
    <location>
        <begin position="123"/>
        <end position="137"/>
    </location>
</feature>
<dbReference type="GO" id="GO:0006355">
    <property type="term" value="P:regulation of DNA-templated transcription"/>
    <property type="evidence" value="ECO:0007669"/>
    <property type="project" value="InterPro"/>
</dbReference>
<keyword evidence="2" id="KW-0539">Nucleus</keyword>
<sequence>MVTSKGAQSKGRAQETAQSNTLFHQADVDSSSSDDDIPAEPIPNHKRSRTILFTGPTLRPTKRLRNSREYIPLSKRLKRPQVQEQSVEAKEIQQDDDIDEDEDTLLHKRIFDVMNAFTQSHDPPLPPTESQPKPQPSAAPVKRGRGRPRKHSLPAIAQHQPASGKQLSERALGQIEALAQETLEPVEATQERDKMRDSVEDVYHTAYEAVQPAGDQESQLLKDLDDNVNNERQQEEIIVQEEEVKQEEDVEHKVYAEQKEDVEQEEDTEDELDSDSDEELPSLSNWTKRTEKQAPSSGQPELRPEHARPSPVLGSDPADEFVNGDDDLYEVQTDTEDEANNQPHRAPSNRLDSPPEDLLFFRAPGSVDDSYQVDIPSNTIMPLPNIMGNPGWTGLGKDWAETIVQPYQDETRKSITTHVVKHLCKKLDEIKVLLDQAPGGTSLPKQNTYLRGVQEGMIKSLKAIQDIVYMCEQHLTPNGVIEPRYRQSLRQDLFLYGIPMLVLVLSSAYHLGKVNGGYIFDFPRSAVFTRSRVQYLDFITGWIKRLGTKLVPKVSDDEDEHLGYVGRFQTKVLERKIIGNRQHFMKVLGSWEETLRETLSDIDDAATQQAEDIARKIARDKAIKRERQAAQEAERAKKEAQYRAFVLSTQRPGSQLQSRVQQGQSVTPRSTAIPRSSGVVPTIELAPARHHQQQPLDNPYKLWYPRWSEEKRRWLLKELRRVGPSVSDMEYEDWADCLRKPIEEVRHEVKIHRAAALVVASRRGKQVEWWARGVDE</sequence>
<comment type="caution">
    <text evidence="4">The sequence shown here is derived from an EMBL/GenBank/DDBJ whole genome shotgun (WGS) entry which is preliminary data.</text>
</comment>
<accession>A0A8S8ZUA1</accession>
<evidence type="ECO:0000256" key="3">
    <source>
        <dbReference type="SAM" id="MobiDB-lite"/>
    </source>
</evidence>
<dbReference type="PROSITE" id="PS00354">
    <property type="entry name" value="HMGI_Y"/>
    <property type="match status" value="1"/>
</dbReference>
<feature type="region of interest" description="Disordered" evidence="3">
    <location>
        <begin position="653"/>
        <end position="675"/>
    </location>
</feature>
<protein>
    <submittedName>
        <fullName evidence="4">Uncharacterized protein</fullName>
    </submittedName>
</protein>
<feature type="compositionally biased region" description="Acidic residues" evidence="3">
    <location>
        <begin position="238"/>
        <end position="249"/>
    </location>
</feature>
<evidence type="ECO:0000256" key="2">
    <source>
        <dbReference type="ARBA" id="ARBA00023242"/>
    </source>
</evidence>
<name>A0A8S8ZUA1_SORMA</name>
<proteinExistence type="predicted"/>
<dbReference type="Proteomes" id="UP000433876">
    <property type="component" value="Unassembled WGS sequence"/>
</dbReference>
<feature type="compositionally biased region" description="Acidic residues" evidence="3">
    <location>
        <begin position="317"/>
        <end position="339"/>
    </location>
</feature>
<feature type="region of interest" description="Disordered" evidence="3">
    <location>
        <begin position="1"/>
        <end position="100"/>
    </location>
</feature>
<gene>
    <name evidence="4" type="ORF">SMACR_03449</name>
</gene>
<feature type="compositionally biased region" description="Polar residues" evidence="3">
    <location>
        <begin position="653"/>
        <end position="674"/>
    </location>
</feature>
<dbReference type="EMBL" id="NMPR01000044">
    <property type="protein sequence ID" value="KAA8632989.1"/>
    <property type="molecule type" value="Genomic_DNA"/>
</dbReference>
<feature type="compositionally biased region" description="Basic residues" evidence="3">
    <location>
        <begin position="142"/>
        <end position="152"/>
    </location>
</feature>
<feature type="region of interest" description="Disordered" evidence="3">
    <location>
        <begin position="209"/>
        <end position="355"/>
    </location>
</feature>
<dbReference type="OMA" id="RRCAYMS"/>
<feature type="region of interest" description="Disordered" evidence="3">
    <location>
        <begin position="115"/>
        <end position="170"/>
    </location>
</feature>
<feature type="compositionally biased region" description="Acidic residues" evidence="3">
    <location>
        <begin position="262"/>
        <end position="280"/>
    </location>
</feature>
<dbReference type="InterPro" id="IPR000637">
    <property type="entry name" value="HMGI/Y_DNA-bd_CS"/>
</dbReference>
<reference evidence="4 5" key="1">
    <citation type="submission" date="2017-07" db="EMBL/GenBank/DDBJ databases">
        <title>Genome sequence of the Sordaria macrospora wild type strain R19027.</title>
        <authorList>
            <person name="Nowrousian M."/>
            <person name="Teichert I."/>
            <person name="Kueck U."/>
        </authorList>
    </citation>
    <scope>NUCLEOTIDE SEQUENCE [LARGE SCALE GENOMIC DNA]</scope>
    <source>
        <strain evidence="4 5">R19027</strain>
        <tissue evidence="4">Mycelium</tissue>
    </source>
</reference>
<evidence type="ECO:0000256" key="1">
    <source>
        <dbReference type="ARBA" id="ARBA00004123"/>
    </source>
</evidence>